<dbReference type="SMART" id="SM00980">
    <property type="entry name" value="THAP"/>
    <property type="match status" value="1"/>
</dbReference>
<dbReference type="GO" id="GO:0006508">
    <property type="term" value="P:proteolysis"/>
    <property type="evidence" value="ECO:0007669"/>
    <property type="project" value="UniProtKB-KW"/>
</dbReference>
<feature type="domain" description="THAP-type" evidence="14">
    <location>
        <begin position="1"/>
        <end position="90"/>
    </location>
</feature>
<keyword evidence="11" id="KW-0862">Zinc</keyword>
<keyword evidence="12 13" id="KW-0238">DNA-binding</keyword>
<sequence length="755" mass="86337">MWDCVVIGCLNGRFKAQKTKGRVSFHVFPHPVRETSRFRRWLTLINNPRLLQMEPMSVFKSSRVCRRHFGSDCFNGECRNLLPVAIPTLYLPEVRPVALVQPMDAVGDELERLLRDERRQQLKRHGETPFLVDDLFVNGGTKRAKIGITLLSDEVDDSDCNIGDKFGDTIIAFDTEADYDDGSHASDSRISSGCGTDYSSLSSFSGLISHTRELDDLNQVEILNEPPETLLNDSPPPEDRTRVPIEQGYEQLVREFASEASNDEQQTEQLIQMKQPNVAAYEINWQQEDYSSEASPGVRSFSKAPLNEEFFQKCRTDFYDSPKNVLAQNVCTRIDPFDACLSRKSLENTQHIFTYKIENEGKPLTNQKSSGRCWLFAALNCIRIPFIKQYNLDEFEFSQAYLFYWDKIERANYFLNNVVDTAKRGETVDGRLVSFLLSDPTCDGGQWDMLVNLINKHGLMPKKCFPESYSCEASTRMNSVVKSKLREYAKDLRKLIANGTSDDEVKDRMKQQMNEVYNIVGICLGIPPEKFTWEYYDKSKKYLNIGPIRPIDFYEKYVKPYFNVDDKVCLVTDPRTSNLYGRSYTVDCLGNVVGGRPVLYNNQPVELLLDLVTKALKFGEPVWFGCEVNKRFAGKQGIEDLDVHDFKLVFGVDIQTTMDKADRLLYGESMMTHAMVFTGVSVDPNSQKPTKFRVENSWGEDRGEKGYLIMTAEWFKEFVFEVVVDRSIVSQDVLDVFDLPPIVLPAWDPMGTLAK</sequence>
<dbReference type="Proteomes" id="UP000075884">
    <property type="component" value="Unassembled WGS sequence"/>
</dbReference>
<evidence type="ECO:0000313" key="15">
    <source>
        <dbReference type="EnsemblMetazoa" id="ADIR010562-PA"/>
    </source>
</evidence>
<dbReference type="CDD" id="cd00585">
    <property type="entry name" value="Peptidase_C1B"/>
    <property type="match status" value="1"/>
</dbReference>
<evidence type="ECO:0000256" key="2">
    <source>
        <dbReference type="ARBA" id="ARBA00004496"/>
    </source>
</evidence>
<protein>
    <recommendedName>
        <fullName evidence="4">Bleomycin hydrolase</fullName>
        <ecNumber evidence="3">3.4.22.40</ecNumber>
    </recommendedName>
</protein>
<dbReference type="InterPro" id="IPR038765">
    <property type="entry name" value="Papain-like_cys_pep_sf"/>
</dbReference>
<reference evidence="16" key="1">
    <citation type="submission" date="2013-03" db="EMBL/GenBank/DDBJ databases">
        <title>The Genome Sequence of Anopheles dirus WRAIR2.</title>
        <authorList>
            <consortium name="The Broad Institute Genomics Platform"/>
            <person name="Neafsey D.E."/>
            <person name="Walton C."/>
            <person name="Walker B."/>
            <person name="Young S.K."/>
            <person name="Zeng Q."/>
            <person name="Gargeya S."/>
            <person name="Fitzgerald M."/>
            <person name="Haas B."/>
            <person name="Abouelleil A."/>
            <person name="Allen A.W."/>
            <person name="Alvarado L."/>
            <person name="Arachchi H.M."/>
            <person name="Berlin A.M."/>
            <person name="Chapman S.B."/>
            <person name="Gainer-Dewar J."/>
            <person name="Goldberg J."/>
            <person name="Griggs A."/>
            <person name="Gujja S."/>
            <person name="Hansen M."/>
            <person name="Howarth C."/>
            <person name="Imamovic A."/>
            <person name="Ireland A."/>
            <person name="Larimer J."/>
            <person name="McCowan C."/>
            <person name="Murphy C."/>
            <person name="Pearson M."/>
            <person name="Poon T.W."/>
            <person name="Priest M."/>
            <person name="Roberts A."/>
            <person name="Saif S."/>
            <person name="Shea T."/>
            <person name="Sisk P."/>
            <person name="Sykes S."/>
            <person name="Wortman J."/>
            <person name="Nusbaum C."/>
            <person name="Birren B."/>
        </authorList>
    </citation>
    <scope>NUCLEOTIDE SEQUENCE [LARGE SCALE GENOMIC DNA]</scope>
    <source>
        <strain evidence="16">WRAIR2</strain>
    </source>
</reference>
<reference evidence="15" key="2">
    <citation type="submission" date="2020-05" db="UniProtKB">
        <authorList>
            <consortium name="EnsemblMetazoa"/>
        </authorList>
    </citation>
    <scope>IDENTIFICATION</scope>
    <source>
        <strain evidence="15">WRAIR2</strain>
    </source>
</reference>
<comment type="catalytic activity">
    <reaction evidence="1">
        <text>Inactivates bleomycin B2 (a cytotoxic glycometallopeptide) by hydrolysis of a carboxyamide bond of beta-aminoalanine, but also shows general aminopeptidase activity. The specificity varies somewhat with source, but amino acid arylamides of Met, Leu and Ala are preferred.</text>
        <dbReference type="EC" id="3.4.22.40"/>
    </reaction>
</comment>
<dbReference type="GO" id="GO:0070005">
    <property type="term" value="F:cysteine-type aminopeptidase activity"/>
    <property type="evidence" value="ECO:0007669"/>
    <property type="project" value="InterPro"/>
</dbReference>
<dbReference type="PANTHER" id="PTHR10363">
    <property type="entry name" value="BLEOMYCIN HYDROLASE"/>
    <property type="match status" value="1"/>
</dbReference>
<evidence type="ECO:0000256" key="3">
    <source>
        <dbReference type="ARBA" id="ARBA00012465"/>
    </source>
</evidence>
<dbReference type="EC" id="3.4.22.40" evidence="3"/>
<dbReference type="EnsemblMetazoa" id="ADIR010562-RA">
    <property type="protein sequence ID" value="ADIR010562-PA"/>
    <property type="gene ID" value="ADIR010562"/>
</dbReference>
<keyword evidence="6" id="KW-0645">Protease</keyword>
<evidence type="ECO:0000256" key="6">
    <source>
        <dbReference type="ARBA" id="ARBA00022670"/>
    </source>
</evidence>
<evidence type="ECO:0000256" key="12">
    <source>
        <dbReference type="ARBA" id="ARBA00023125"/>
    </source>
</evidence>
<comment type="subcellular location">
    <subcellularLocation>
        <location evidence="2">Cytoplasm</location>
    </subcellularLocation>
</comment>
<dbReference type="GO" id="GO:0008270">
    <property type="term" value="F:zinc ion binding"/>
    <property type="evidence" value="ECO:0007669"/>
    <property type="project" value="UniProtKB-KW"/>
</dbReference>
<evidence type="ECO:0000256" key="8">
    <source>
        <dbReference type="ARBA" id="ARBA00022771"/>
    </source>
</evidence>
<dbReference type="Pfam" id="PF03051">
    <property type="entry name" value="Peptidase_C1_2"/>
    <property type="match status" value="1"/>
</dbReference>
<dbReference type="GO" id="GO:0005737">
    <property type="term" value="C:cytoplasm"/>
    <property type="evidence" value="ECO:0007669"/>
    <property type="project" value="UniProtKB-SubCell"/>
</dbReference>
<evidence type="ECO:0000256" key="5">
    <source>
        <dbReference type="ARBA" id="ARBA00022490"/>
    </source>
</evidence>
<dbReference type="STRING" id="7168.A0A182NSC2"/>
<dbReference type="VEuPathDB" id="VectorBase:ADIR010562"/>
<dbReference type="InterPro" id="IPR006612">
    <property type="entry name" value="THAP_Znf"/>
</dbReference>
<dbReference type="GO" id="GO:0009636">
    <property type="term" value="P:response to toxic substance"/>
    <property type="evidence" value="ECO:0007669"/>
    <property type="project" value="TreeGrafter"/>
</dbReference>
<evidence type="ECO:0000256" key="9">
    <source>
        <dbReference type="ARBA" id="ARBA00022801"/>
    </source>
</evidence>
<accession>A0A182NSC2</accession>
<dbReference type="InterPro" id="IPR004134">
    <property type="entry name" value="Peptidase_C1B"/>
</dbReference>
<dbReference type="SMART" id="SM00692">
    <property type="entry name" value="DM3"/>
    <property type="match status" value="1"/>
</dbReference>
<evidence type="ECO:0000259" key="14">
    <source>
        <dbReference type="PROSITE" id="PS50950"/>
    </source>
</evidence>
<keyword evidence="7" id="KW-0479">Metal-binding</keyword>
<organism evidence="15 16">
    <name type="scientific">Anopheles dirus</name>
    <dbReference type="NCBI Taxonomy" id="7168"/>
    <lineage>
        <taxon>Eukaryota</taxon>
        <taxon>Metazoa</taxon>
        <taxon>Ecdysozoa</taxon>
        <taxon>Arthropoda</taxon>
        <taxon>Hexapoda</taxon>
        <taxon>Insecta</taxon>
        <taxon>Pterygota</taxon>
        <taxon>Neoptera</taxon>
        <taxon>Endopterygota</taxon>
        <taxon>Diptera</taxon>
        <taxon>Nematocera</taxon>
        <taxon>Culicoidea</taxon>
        <taxon>Culicidae</taxon>
        <taxon>Anophelinae</taxon>
        <taxon>Anopheles</taxon>
    </lineage>
</organism>
<dbReference type="PROSITE" id="PS50950">
    <property type="entry name" value="ZF_THAP"/>
    <property type="match status" value="1"/>
</dbReference>
<dbReference type="InterPro" id="IPR000169">
    <property type="entry name" value="Pept_cys_AS"/>
</dbReference>
<dbReference type="SUPFAM" id="SSF54001">
    <property type="entry name" value="Cysteine proteinases"/>
    <property type="match status" value="1"/>
</dbReference>
<dbReference type="PROSITE" id="PS00139">
    <property type="entry name" value="THIOL_PROTEASE_CYS"/>
    <property type="match status" value="1"/>
</dbReference>
<keyword evidence="10" id="KW-0788">Thiol protease</keyword>
<evidence type="ECO:0000256" key="11">
    <source>
        <dbReference type="ARBA" id="ARBA00022833"/>
    </source>
</evidence>
<evidence type="ECO:0000256" key="10">
    <source>
        <dbReference type="ARBA" id="ARBA00022807"/>
    </source>
</evidence>
<evidence type="ECO:0000256" key="1">
    <source>
        <dbReference type="ARBA" id="ARBA00000423"/>
    </source>
</evidence>
<dbReference type="GO" id="GO:0004197">
    <property type="term" value="F:cysteine-type endopeptidase activity"/>
    <property type="evidence" value="ECO:0007669"/>
    <property type="project" value="UniProtKB-EC"/>
</dbReference>
<dbReference type="SUPFAM" id="SSF57716">
    <property type="entry name" value="Glucocorticoid receptor-like (DNA-binding domain)"/>
    <property type="match status" value="1"/>
</dbReference>
<evidence type="ECO:0000256" key="7">
    <source>
        <dbReference type="ARBA" id="ARBA00022723"/>
    </source>
</evidence>
<dbReference type="Pfam" id="PF05485">
    <property type="entry name" value="THAP"/>
    <property type="match status" value="1"/>
</dbReference>
<keyword evidence="5" id="KW-0963">Cytoplasm</keyword>
<keyword evidence="16" id="KW-1185">Reference proteome</keyword>
<dbReference type="GO" id="GO:0043418">
    <property type="term" value="P:homocysteine catabolic process"/>
    <property type="evidence" value="ECO:0007669"/>
    <property type="project" value="TreeGrafter"/>
</dbReference>
<dbReference type="Gene3D" id="3.90.70.10">
    <property type="entry name" value="Cysteine proteinases"/>
    <property type="match status" value="1"/>
</dbReference>
<keyword evidence="8 13" id="KW-0863">Zinc-finger</keyword>
<evidence type="ECO:0000256" key="4">
    <source>
        <dbReference type="ARBA" id="ARBA00022227"/>
    </source>
</evidence>
<keyword evidence="9" id="KW-0378">Hydrolase</keyword>
<dbReference type="FunFam" id="3.90.70.10:FF:000021">
    <property type="entry name" value="Bleomycin hydrolase"/>
    <property type="match status" value="1"/>
</dbReference>
<name>A0A182NSC2_9DIPT</name>
<evidence type="ECO:0000313" key="16">
    <source>
        <dbReference type="Proteomes" id="UP000075884"/>
    </source>
</evidence>
<dbReference type="GO" id="GO:0003677">
    <property type="term" value="F:DNA binding"/>
    <property type="evidence" value="ECO:0007669"/>
    <property type="project" value="UniProtKB-UniRule"/>
</dbReference>
<proteinExistence type="predicted"/>
<evidence type="ECO:0000256" key="13">
    <source>
        <dbReference type="PROSITE-ProRule" id="PRU00309"/>
    </source>
</evidence>
<dbReference type="AlphaFoldDB" id="A0A182NSC2"/>
<dbReference type="PANTHER" id="PTHR10363:SF2">
    <property type="entry name" value="BLEOMYCIN HYDROLASE"/>
    <property type="match status" value="1"/>
</dbReference>